<dbReference type="RefSeq" id="WP_379993934.1">
    <property type="nucleotide sequence ID" value="NZ_JBHSGN010000024.1"/>
</dbReference>
<organism evidence="1 2">
    <name type="scientific">Dysgonomonas termitidis</name>
    <dbReference type="NCBI Taxonomy" id="1516126"/>
    <lineage>
        <taxon>Bacteria</taxon>
        <taxon>Pseudomonadati</taxon>
        <taxon>Bacteroidota</taxon>
        <taxon>Bacteroidia</taxon>
        <taxon>Bacteroidales</taxon>
        <taxon>Dysgonomonadaceae</taxon>
        <taxon>Dysgonomonas</taxon>
    </lineage>
</organism>
<evidence type="ECO:0000313" key="2">
    <source>
        <dbReference type="Proteomes" id="UP001596023"/>
    </source>
</evidence>
<gene>
    <name evidence="1" type="ORF">ACFO6W_03385</name>
</gene>
<proteinExistence type="predicted"/>
<dbReference type="Proteomes" id="UP001596023">
    <property type="component" value="Unassembled WGS sequence"/>
</dbReference>
<protein>
    <recommendedName>
        <fullName evidence="3">RES domain-containing protein</fullName>
    </recommendedName>
</protein>
<sequence length="589" mass="67963">MSSTDIYEAIKKLPKELVTPEIYRAAINEANIALLNILPKEYMTDDNINLILDNAKGYSFDTFSLSSIPEIARTQKVCDMSVGKSLENYFKVPEEKRSVYMLEQIIGSAHKHLHYLPLVPEKNWDAQIALDGVKSIYSSGSSSSSYSYGRRGGYSNSSSSDKKVQMKLIQILLAYVPDVIKDKSFYFSLFNTSMAVEYIAFLTPDKYKKNDYYAEVGKKDILSVPQDKLNYDVLKAALLSGNNRVHDFFDEKKGLRQPLLDVMDDEMADIIVKDSPGRLSDLPQKFWKKSRLILAINSEKDSYKTKYIYDKFDASKFDDEICRAIVLKQNYESPEFAPQIWTQDFINFCMENCKDYYWFRRLPVELQTQEMVNTILGKYISKIQYARQDLVTYDLAVEAYKDVDTWSKKHKLEEYIPARYFQDFTMETGLPKEFFAGKCSYEEVREKHGNYTYCEIGEAYIGFFADKDGRFECNRLVMTRRSPMSIKPSIVFSRTVSTFHKTWFEKLIADNDPQFVKPVPAKGLKGKQVNPYLDVRLVDTADGTKIYAHSLMNANVLYTAGDNNEYEAVSLDLIKRKLKKETAEYEIAS</sequence>
<accession>A0ABV9KS25</accession>
<name>A0ABV9KS25_9BACT</name>
<dbReference type="EMBL" id="JBHSGN010000024">
    <property type="protein sequence ID" value="MFC4672731.1"/>
    <property type="molecule type" value="Genomic_DNA"/>
</dbReference>
<reference evidence="2" key="1">
    <citation type="journal article" date="2019" name="Int. J. Syst. Evol. Microbiol.">
        <title>The Global Catalogue of Microorganisms (GCM) 10K type strain sequencing project: providing services to taxonomists for standard genome sequencing and annotation.</title>
        <authorList>
            <consortium name="The Broad Institute Genomics Platform"/>
            <consortium name="The Broad Institute Genome Sequencing Center for Infectious Disease"/>
            <person name="Wu L."/>
            <person name="Ma J."/>
        </authorList>
    </citation>
    <scope>NUCLEOTIDE SEQUENCE [LARGE SCALE GENOMIC DNA]</scope>
    <source>
        <strain evidence="2">CCUG 66188</strain>
    </source>
</reference>
<keyword evidence="2" id="KW-1185">Reference proteome</keyword>
<evidence type="ECO:0008006" key="3">
    <source>
        <dbReference type="Google" id="ProtNLM"/>
    </source>
</evidence>
<evidence type="ECO:0000313" key="1">
    <source>
        <dbReference type="EMBL" id="MFC4672731.1"/>
    </source>
</evidence>
<comment type="caution">
    <text evidence="1">The sequence shown here is derived from an EMBL/GenBank/DDBJ whole genome shotgun (WGS) entry which is preliminary data.</text>
</comment>